<accession>A0A392VFH3</accession>
<evidence type="ECO:0000313" key="2">
    <source>
        <dbReference type="Proteomes" id="UP000265520"/>
    </source>
</evidence>
<sequence length="12" mass="1405">CKKEEIELGDLK</sequence>
<name>A0A392VFH3_9FABA</name>
<dbReference type="EMBL" id="LXQA011121786">
    <property type="protein sequence ID" value="MCI85701.1"/>
    <property type="molecule type" value="Genomic_DNA"/>
</dbReference>
<feature type="non-terminal residue" evidence="1">
    <location>
        <position position="1"/>
    </location>
</feature>
<protein>
    <submittedName>
        <fullName evidence="1">Uncharacterized protein</fullName>
    </submittedName>
</protein>
<reference evidence="1 2" key="1">
    <citation type="journal article" date="2018" name="Front. Plant Sci.">
        <title>Red Clover (Trifolium pratense) and Zigzag Clover (T. medium) - A Picture of Genomic Similarities and Differences.</title>
        <authorList>
            <person name="Dluhosova J."/>
            <person name="Istvanek J."/>
            <person name="Nedelnik J."/>
            <person name="Repkova J."/>
        </authorList>
    </citation>
    <scope>NUCLEOTIDE SEQUENCE [LARGE SCALE GENOMIC DNA]</scope>
    <source>
        <strain evidence="2">cv. 10/8</strain>
        <tissue evidence="1">Leaf</tissue>
    </source>
</reference>
<keyword evidence="2" id="KW-1185">Reference proteome</keyword>
<dbReference type="Proteomes" id="UP000265520">
    <property type="component" value="Unassembled WGS sequence"/>
</dbReference>
<organism evidence="1 2">
    <name type="scientific">Trifolium medium</name>
    <dbReference type="NCBI Taxonomy" id="97028"/>
    <lineage>
        <taxon>Eukaryota</taxon>
        <taxon>Viridiplantae</taxon>
        <taxon>Streptophyta</taxon>
        <taxon>Embryophyta</taxon>
        <taxon>Tracheophyta</taxon>
        <taxon>Spermatophyta</taxon>
        <taxon>Magnoliopsida</taxon>
        <taxon>eudicotyledons</taxon>
        <taxon>Gunneridae</taxon>
        <taxon>Pentapetalae</taxon>
        <taxon>rosids</taxon>
        <taxon>fabids</taxon>
        <taxon>Fabales</taxon>
        <taxon>Fabaceae</taxon>
        <taxon>Papilionoideae</taxon>
        <taxon>50 kb inversion clade</taxon>
        <taxon>NPAAA clade</taxon>
        <taxon>Hologalegina</taxon>
        <taxon>IRL clade</taxon>
        <taxon>Trifolieae</taxon>
        <taxon>Trifolium</taxon>
    </lineage>
</organism>
<proteinExistence type="predicted"/>
<evidence type="ECO:0000313" key="1">
    <source>
        <dbReference type="EMBL" id="MCI85701.1"/>
    </source>
</evidence>
<comment type="caution">
    <text evidence="1">The sequence shown here is derived from an EMBL/GenBank/DDBJ whole genome shotgun (WGS) entry which is preliminary data.</text>
</comment>